<dbReference type="CDD" id="cd05403">
    <property type="entry name" value="NT_KNTase_like"/>
    <property type="match status" value="1"/>
</dbReference>
<evidence type="ECO:0000256" key="8">
    <source>
        <dbReference type="ARBA" id="ARBA00022842"/>
    </source>
</evidence>
<dbReference type="Proteomes" id="UP001226867">
    <property type="component" value="Unassembled WGS sequence"/>
</dbReference>
<reference evidence="11 12" key="1">
    <citation type="submission" date="2023-07" db="EMBL/GenBank/DDBJ databases">
        <title>Sorghum-associated microbial communities from plants grown in Nebraska, USA.</title>
        <authorList>
            <person name="Schachtman D."/>
        </authorList>
    </citation>
    <scope>NUCLEOTIDE SEQUENCE [LARGE SCALE GENOMIC DNA]</scope>
    <source>
        <strain evidence="11 12">DS1607</strain>
    </source>
</reference>
<keyword evidence="4" id="KW-0548">Nucleotidyltransferase</keyword>
<evidence type="ECO:0000256" key="7">
    <source>
        <dbReference type="ARBA" id="ARBA00022840"/>
    </source>
</evidence>
<protein>
    <submittedName>
        <fullName evidence="11">Nucleotidyltransferase</fullName>
    </submittedName>
</protein>
<dbReference type="RefSeq" id="WP_307690051.1">
    <property type="nucleotide sequence ID" value="NZ_JAUSRO010000007.1"/>
</dbReference>
<evidence type="ECO:0000256" key="5">
    <source>
        <dbReference type="ARBA" id="ARBA00022723"/>
    </source>
</evidence>
<dbReference type="InterPro" id="IPR002934">
    <property type="entry name" value="Polymerase_NTP_transf_dom"/>
</dbReference>
<feature type="domain" description="Polymerase nucleotidyl transferase" evidence="10">
    <location>
        <begin position="23"/>
        <end position="89"/>
    </location>
</feature>
<keyword evidence="7" id="KW-0067">ATP-binding</keyword>
<evidence type="ECO:0000256" key="6">
    <source>
        <dbReference type="ARBA" id="ARBA00022741"/>
    </source>
</evidence>
<keyword evidence="2" id="KW-1277">Toxin-antitoxin system</keyword>
<comment type="cofactor">
    <cofactor evidence="1">
        <name>Mg(2+)</name>
        <dbReference type="ChEBI" id="CHEBI:18420"/>
    </cofactor>
</comment>
<evidence type="ECO:0000256" key="4">
    <source>
        <dbReference type="ARBA" id="ARBA00022695"/>
    </source>
</evidence>
<dbReference type="SUPFAM" id="SSF81301">
    <property type="entry name" value="Nucleotidyltransferase"/>
    <property type="match status" value="1"/>
</dbReference>
<dbReference type="EMBL" id="JAUSRO010000007">
    <property type="protein sequence ID" value="MDP9900236.1"/>
    <property type="molecule type" value="Genomic_DNA"/>
</dbReference>
<dbReference type="PANTHER" id="PTHR33571">
    <property type="entry name" value="SSL8005 PROTEIN"/>
    <property type="match status" value="1"/>
</dbReference>
<keyword evidence="5" id="KW-0479">Metal-binding</keyword>
<evidence type="ECO:0000256" key="1">
    <source>
        <dbReference type="ARBA" id="ARBA00001946"/>
    </source>
</evidence>
<keyword evidence="3" id="KW-0808">Transferase</keyword>
<keyword evidence="12" id="KW-1185">Reference proteome</keyword>
<evidence type="ECO:0000313" key="12">
    <source>
        <dbReference type="Proteomes" id="UP001226867"/>
    </source>
</evidence>
<gene>
    <name evidence="11" type="ORF">J2W36_002499</name>
</gene>
<dbReference type="Pfam" id="PF01909">
    <property type="entry name" value="NTP_transf_2"/>
    <property type="match status" value="1"/>
</dbReference>
<dbReference type="PANTHER" id="PTHR33571:SF12">
    <property type="entry name" value="BSL3053 PROTEIN"/>
    <property type="match status" value="1"/>
</dbReference>
<comment type="similarity">
    <text evidence="9">Belongs to the MntA antitoxin family.</text>
</comment>
<keyword evidence="6" id="KW-0547">Nucleotide-binding</keyword>
<keyword evidence="8" id="KW-0460">Magnesium</keyword>
<evidence type="ECO:0000313" key="11">
    <source>
        <dbReference type="EMBL" id="MDP9900236.1"/>
    </source>
</evidence>
<dbReference type="Gene3D" id="3.30.460.10">
    <property type="entry name" value="Beta Polymerase, domain 2"/>
    <property type="match status" value="1"/>
</dbReference>
<evidence type="ECO:0000259" key="10">
    <source>
        <dbReference type="Pfam" id="PF01909"/>
    </source>
</evidence>
<evidence type="ECO:0000256" key="2">
    <source>
        <dbReference type="ARBA" id="ARBA00022649"/>
    </source>
</evidence>
<sequence>MKPSDLLVQHRSAIRQIALRHGMRSVSVFGSVLKGLDSEGSDLDLLVEPTPTTSTFDIGGVQFEVSELLGIPVDVLTPDALPMAFRSRVMAEAVRL</sequence>
<proteinExistence type="inferred from homology"/>
<name>A0ABT9S7B7_9BURK</name>
<comment type="caution">
    <text evidence="11">The sequence shown here is derived from an EMBL/GenBank/DDBJ whole genome shotgun (WGS) entry which is preliminary data.</text>
</comment>
<dbReference type="InterPro" id="IPR043519">
    <property type="entry name" value="NT_sf"/>
</dbReference>
<dbReference type="InterPro" id="IPR052038">
    <property type="entry name" value="Type-VII_TA_antitoxin"/>
</dbReference>
<evidence type="ECO:0000256" key="3">
    <source>
        <dbReference type="ARBA" id="ARBA00022679"/>
    </source>
</evidence>
<organism evidence="11 12">
    <name type="scientific">Variovorax ginsengisoli</name>
    <dbReference type="NCBI Taxonomy" id="363844"/>
    <lineage>
        <taxon>Bacteria</taxon>
        <taxon>Pseudomonadati</taxon>
        <taxon>Pseudomonadota</taxon>
        <taxon>Betaproteobacteria</taxon>
        <taxon>Burkholderiales</taxon>
        <taxon>Comamonadaceae</taxon>
        <taxon>Variovorax</taxon>
    </lineage>
</organism>
<evidence type="ECO:0000256" key="9">
    <source>
        <dbReference type="ARBA" id="ARBA00038276"/>
    </source>
</evidence>
<accession>A0ABT9S7B7</accession>